<feature type="chain" id="PRO_5023275009" description="Envelope glycoprotein gp160" evidence="32">
    <location>
        <begin position="32"/>
        <end position="854"/>
    </location>
</feature>
<sequence>MRVRGIQMNWPHLWKWGTLIIGLVIICSASDNLWVTVYYGVPVWRDADTTLFCASDAKAHETEVHNVWATHACVPTDPNPQEIHLENVTENFNMWKNNMVEQMQEDVISLWDQSLKPCVKLTPLCVTLNCTNANWTHNSTNDKNSTENIIRNIGNITDEVKNCTFNMTTEIRGKQQKVHALFYTLDIVQMGGNGSEYRLINCNTSVIKQACPKISFDPIPIHYCTPAGYAILKCNDKKFNGTGPCKNVSTVQCTHGIKPVVSTQLLLNGSLAEEEIIIRSENLTDNAKNIIVHLNKTVKINCIRPSNNTRTSTRIGPGQVFYRTGEIIGDIRKAYCKINATEWNETLKQVAKKLKEHFNKTIIFQPSSGGDLETTTHHFNCRGEFFYCNTTKLFNSTENGTREGVNTTIILPCRIKQIVNMWQGVGQAMYAPPISGTINCTSNITGILLTRDGGNISATNETFRPAGGNIKDNWRSELYKYKIVQIEPLGIAPTRAKRRVVDREKRAVGIGAMIFGFLGAAGSTMGAASLTLTVQARQLLSGIVQQQSNLLRAIEAQQHLLQLTVWGIKQLQARVLAVERYLKDQKFLGLWGCSGKTICTTNVPWNSTWSNKSYEEIWNNMTWIEWEKEISNYTNKIYGLLTESQNQQEINEKDLLELDKWASLWNWFDITKWLWYIKIFIIIVGGLIGLRIIFAVLSIVNRVRQGYSPLSLQTPVHHQREPDRPEGIEEEGGEQGRDRSVRLVGGFLALAWDDLRSLCLFSYRRLRDLILIATRTVELLGKGLIRGWEGLKYLGNLLLYWGQELKTSAISLLDTAAITIAGWTDRVIEVAQRAWRALLHIPRRIRQGFERALL</sequence>
<reference evidence="37" key="1">
    <citation type="journal article" date="2015" name="JAIDS">
        <title>Comprehensive Characterization of the Transmitted/founder env Genes from a Single MSM Cohort in China.</title>
        <authorList>
            <person name="Chen Y."/>
            <person name="Li N."/>
            <person name="Zhang T."/>
            <person name="Huang X."/>
            <person name="Cai F."/>
            <person name="Vandergrift N."/>
            <person name="Xin R."/>
            <person name="Meng Z."/>
            <person name="Zhang X."/>
            <person name="Jiang C."/>
            <person name="Xu X."/>
            <person name="Montefiori D.C."/>
            <person name="Gao F."/>
            <person name="Wu H."/>
        </authorList>
    </citation>
    <scope>NUCLEOTIDE SEQUENCE</scope>
    <source>
        <strain evidence="37">BJOX010000.e02</strain>
    </source>
</reference>
<feature type="transmembrane region" description="Helical" evidence="33">
    <location>
        <begin position="673"/>
        <end position="700"/>
    </location>
</feature>
<evidence type="ECO:0000256" key="14">
    <source>
        <dbReference type="ARBA" id="ARBA00022692"/>
    </source>
</evidence>
<dbReference type="GO" id="GO:1903911">
    <property type="term" value="P:positive regulation of receptor clustering"/>
    <property type="evidence" value="ECO:0007669"/>
    <property type="project" value="UniProtKB-UniRule"/>
</dbReference>
<evidence type="ECO:0000256" key="30">
    <source>
        <dbReference type="ARBA" id="ARBA00023288"/>
    </source>
</evidence>
<evidence type="ECO:0000256" key="8">
    <source>
        <dbReference type="ARBA" id="ARBA00022510"/>
    </source>
</evidence>
<keyword evidence="19 32" id="KW-1043">Host membrane</keyword>
<comment type="domain">
    <text evidence="32 33">The 17 amino acids long immunosuppressive region is present in many retroviral envelope proteins. Synthetic peptides derived from this relatively conserved sequence inhibit immune function in vitro and in vivo.</text>
</comment>
<comment type="caution">
    <text evidence="32 33">Lacks conserved residue(s) required for the propagation of feature annotation.</text>
</comment>
<keyword evidence="15 32" id="KW-0053">Apoptosis</keyword>
<dbReference type="GO" id="GO:0075512">
    <property type="term" value="P:clathrin-dependent endocytosis of virus by host cell"/>
    <property type="evidence" value="ECO:0007669"/>
    <property type="project" value="UniProtKB-UniRule"/>
</dbReference>
<protein>
    <recommendedName>
        <fullName evidence="32">Envelope glycoprotein gp160</fullName>
    </recommendedName>
    <alternativeName>
        <fullName evidence="32">Env polyprotein</fullName>
    </alternativeName>
    <component>
        <recommendedName>
            <fullName evidence="32">Surface protein gp120</fullName>
            <shortName evidence="32">SU</shortName>
        </recommendedName>
        <alternativeName>
            <fullName evidence="32">Glycoprotein 120</fullName>
            <shortName evidence="32">gp120</shortName>
        </alternativeName>
    </component>
    <component>
        <recommendedName>
            <fullName evidence="32">Transmembrane protein gp41</fullName>
            <shortName evidence="32">TM</shortName>
        </recommendedName>
        <alternativeName>
            <fullName evidence="32">Glycoprotein 41</fullName>
            <shortName evidence="32">gp41</shortName>
        </alternativeName>
    </component>
</protein>
<feature type="disulfide bond" evidence="32">
    <location>
        <begin position="224"/>
        <end position="253"/>
    </location>
</feature>
<comment type="domain">
    <text evidence="32">Some of the most genetically diverse regions of the viral genome are present in Env. They are called variable regions 1 through 5 (V1 through V5). Coreceptor usage of gp120 is determined mainly by the primary structure of the third variable region (V3) in the outer domain of gp120. The sequence of V3 determines which coreceptor, CCR5 and/or CXCR4 (corresponding to R5/macrophage, X4/T cell and R5X4/T cell and macrophage tropism), is used to trigger the fusion potential of the Env complex, and hence which cells the virus can infect. Binding to CCR5 involves a region adjacent in addition to V3.</text>
</comment>
<feature type="topological domain" description="Cytoplasmic" evidence="32">
    <location>
        <begin position="701"/>
        <end position="854"/>
    </location>
</feature>
<keyword evidence="31 32" id="KW-1160">Virus entry into host cell</keyword>
<evidence type="ECO:0000256" key="23">
    <source>
        <dbReference type="ARBA" id="ARBA00023046"/>
    </source>
</evidence>
<dbReference type="GO" id="GO:0019064">
    <property type="term" value="P:fusion of virus membrane with host plasma membrane"/>
    <property type="evidence" value="ECO:0007669"/>
    <property type="project" value="UniProtKB-UniRule"/>
</dbReference>
<feature type="region of interest" description="V5" evidence="32">
    <location>
        <begin position="456"/>
        <end position="466"/>
    </location>
</feature>
<feature type="region of interest" description="CD4-binding loop" evidence="32">
    <location>
        <begin position="367"/>
        <end position="377"/>
    </location>
</feature>
<comment type="subunit">
    <text evidence="32">The mature envelope protein (Env) consists of a homotrimer of non-covalently associated gp120-gp41 heterodimers. The resulting complex protrudes from the virus surface as a spike. There seems to be as few as 10 spikes on the average virion. Surface protein gp120 interacts with host CD4, CCR5 and CXCR4. Gp120 also interacts with the C-type lectins CD209/DC-SIGN and CLEC4M/DC-SIGNR (collectively referred to as DC-SIGN(R)). Gp120 and gp41 interact with GalCer. Gp120 interacts with host ITGA4/ITGB7 complex; on CD4+ T-cells, this interaction results in rapid activation of integrin ITGAL/LFA-1, which facilitates efficient cell-to-cell spreading of HIV-1. Gp120 interacts with cell-associated heparan sulfate; this interaction increases virus infectivity on permissive cells and may be involved in infection of CD4- cells.</text>
</comment>
<dbReference type="InterPro" id="IPR000328">
    <property type="entry name" value="GP41-like"/>
</dbReference>
<dbReference type="GO" id="GO:0044175">
    <property type="term" value="C:host cell endosome membrane"/>
    <property type="evidence" value="ECO:0007669"/>
    <property type="project" value="UniProtKB-SubCell"/>
</dbReference>
<dbReference type="FunFam" id="2.170.40.20:FF:000003">
    <property type="entry name" value="Envelope glycoprotein gp160"/>
    <property type="match status" value="1"/>
</dbReference>
<keyword evidence="22 32" id="KW-1133">Transmembrane helix</keyword>
<dbReference type="Gene3D" id="1.10.287.210">
    <property type="match status" value="1"/>
</dbReference>
<evidence type="ECO:0000256" key="16">
    <source>
        <dbReference type="ARBA" id="ARBA00022729"/>
    </source>
</evidence>
<dbReference type="GO" id="GO:0019031">
    <property type="term" value="C:viral envelope"/>
    <property type="evidence" value="ECO:0007669"/>
    <property type="project" value="UniProtKB-KW"/>
</dbReference>
<comment type="miscellaneous">
    <text evidence="32">Inhibitors targeting HIV-1 viral envelope proteins are used as antiretroviral drugs. Attachment of virions to the cell surface via non-specific interactions and CD4 binding can be blocked by inhibitors that include cyanovirin-N, cyclotriazadisulfonamide analogs, PRO 2000, TNX 355 and PRO 542. In addition, BMS 806 can block CD4-induced conformational changes. Env interactions with the coreceptor molecules can be targeted by CCR5 antagonists including SCH-D, maraviroc (UK 427857) and aplaviroc (GW 873140), and the CXCR4 antagonist AMD 070. Fusion of viral and cellular membranes can be inhibited by peptides such as enfuvirtide and tifuvirtide (T 1249). Resistance to inhibitors associated with mutations in Env are observed. Most of the time, single mutations confer only a modest reduction in drug susceptibility. Combination of several mutations is usually required to develop a high-level drug resistance.</text>
</comment>
<feature type="lipid moiety-binding region" description="S-palmitoyl cysteine; by host" evidence="32">
    <location>
        <position position="759"/>
    </location>
</feature>
<name>A0A0E3E6L2_HV1</name>
<keyword evidence="26 32" id="KW-0564">Palmitate</keyword>
<feature type="region of interest" description="Immunosuppression" evidence="32">
    <location>
        <begin position="569"/>
        <end position="587"/>
    </location>
</feature>
<keyword evidence="13 32" id="KW-0165">Cleavage on pair of basic residues</keyword>
<evidence type="ECO:0000256" key="10">
    <source>
        <dbReference type="ARBA" id="ARBA00022570"/>
    </source>
</evidence>
<dbReference type="FunFam" id="2.170.40.20:FF:000004">
    <property type="entry name" value="Envelope glycoprotein gp160"/>
    <property type="match status" value="1"/>
</dbReference>
<evidence type="ECO:0000256" key="25">
    <source>
        <dbReference type="ARBA" id="ARBA00023136"/>
    </source>
</evidence>
<keyword evidence="27 32" id="KW-1015">Disulfide bond</keyword>
<feature type="disulfide bond" evidence="32">
    <location>
        <begin position="234"/>
        <end position="245"/>
    </location>
</feature>
<evidence type="ECO:0000256" key="12">
    <source>
        <dbReference type="ARBA" id="ARBA00022595"/>
    </source>
</evidence>
<evidence type="ECO:0000256" key="22">
    <source>
        <dbReference type="ARBA" id="ARBA00022989"/>
    </source>
</evidence>
<dbReference type="Pfam" id="PF00516">
    <property type="entry name" value="GP120"/>
    <property type="match status" value="1"/>
</dbReference>
<evidence type="ECO:0000256" key="2">
    <source>
        <dbReference type="ARBA" id="ARBA00004433"/>
    </source>
</evidence>
<evidence type="ECO:0000256" key="9">
    <source>
        <dbReference type="ARBA" id="ARBA00022511"/>
    </source>
</evidence>
<feature type="short sequence motif" description="Di-leucine internalization motif" evidence="32">
    <location>
        <begin position="853"/>
        <end position="854"/>
    </location>
</feature>
<evidence type="ECO:0000256" key="21">
    <source>
        <dbReference type="ARBA" id="ARBA00022890"/>
    </source>
</evidence>
<comment type="domain">
    <text evidence="32">The YXXL motif is involved in determining the exact site of viral release at the surface of infected mononuclear cells and promotes endocytosis. YXXL and di-leucine endocytosis motifs interact directly or indirectly with the clathrin adapter complexes, opperate independently, and their activities are not additive.</text>
</comment>
<keyword evidence="18 32" id="KW-0946">Virion</keyword>
<comment type="subcellular location">
    <molecule>Surface protein gp120</molecule>
    <subcellularLocation>
        <location evidence="32">Virion membrane</location>
        <topology evidence="32">Peripheral membrane protein</topology>
    </subcellularLocation>
    <subcellularLocation>
        <location evidence="32">Host cell membrane</location>
        <topology evidence="32">Peripheral membrane protein</topology>
    </subcellularLocation>
    <subcellularLocation>
        <location evidence="32">Host endosome membrane</location>
        <topology evidence="32">Single-pass type I membrane protein</topology>
    </subcellularLocation>
    <text evidence="32">The surface protein is not anchored to the viral envelope, but associates with the extravirion surface through its binding to TM. It is probably concentrated at the site of budding and incorporated into the virions possibly by contacts between the cytoplasmic tail of Env and the N-terminus of Gag.</text>
</comment>
<dbReference type="GO" id="GO:0052031">
    <property type="term" value="P:symbiont-mediated perturbation of host defense response"/>
    <property type="evidence" value="ECO:0007669"/>
    <property type="project" value="UniProtKB-UniRule"/>
</dbReference>
<comment type="subcellular location">
    <subcellularLocation>
        <location evidence="3">Host cell membrane</location>
        <topology evidence="3">Peripheral membrane protein</topology>
    </subcellularLocation>
    <subcellularLocation>
        <location evidence="1">Host cell membrane</location>
        <topology evidence="1">Single-pass type I membrane protein</topology>
    </subcellularLocation>
    <subcellularLocation>
        <location evidence="2">Host endosome membrane</location>
        <topology evidence="2">Peripheral membrane protein</topology>
    </subcellularLocation>
    <subcellularLocation>
        <location evidence="5">Host endosome membrane</location>
        <topology evidence="5">Single-pass type I membrane protein</topology>
    </subcellularLocation>
    <subcellularLocation>
        <location evidence="6">Virion membrane</location>
        <topology evidence="6">Peripheral membrane protein</topology>
    </subcellularLocation>
    <subcellularLocation>
        <location evidence="4">Virion membrane</location>
        <topology evidence="4">Single-pass type I membrane protein</topology>
    </subcellularLocation>
</comment>
<dbReference type="GO" id="GO:0019062">
    <property type="term" value="P:virion attachment to host cell"/>
    <property type="evidence" value="ECO:0007669"/>
    <property type="project" value="UniProtKB-UniRule"/>
</dbReference>
<evidence type="ECO:0000256" key="29">
    <source>
        <dbReference type="ARBA" id="ARBA00023280"/>
    </source>
</evidence>
<keyword evidence="8 32" id="KW-1170">Fusion of virus membrane with host endosomal membrane</keyword>
<dbReference type="HAMAP" id="MF_04083">
    <property type="entry name" value="HIV_ENV"/>
    <property type="match status" value="1"/>
</dbReference>
<keyword evidence="17 32" id="KW-1161">Viral attachment to host cell</keyword>
<feature type="region of interest" description="Disordered" evidence="34">
    <location>
        <begin position="714"/>
        <end position="736"/>
    </location>
</feature>
<comment type="PTM">
    <text evidence="32">Specific enzymatic cleavages in vivo yield mature proteins. Envelope glycoproteins are synthesized as a inactive precursor that is heavily N-glycosylated and processed likely by host cell furin in the Golgi to yield the mature SU and TM proteins. The cleavage site between SU and TM requires the minimal sequence [KR]-X-[KR]-R. About 2 of the 9 disulfide bonds of gp41 are reduced by P4HB/PDI, following binding to CD4 receptor.</text>
</comment>
<evidence type="ECO:0000313" key="37">
    <source>
        <dbReference type="EMBL" id="AIS41880.1"/>
    </source>
</evidence>
<evidence type="ECO:0000256" key="20">
    <source>
        <dbReference type="ARBA" id="ARBA00022879"/>
    </source>
</evidence>
<keyword evidence="10 32" id="KW-1165">Clathrin-mediated endocytosis of virus by host</keyword>
<keyword evidence="30 32" id="KW-0449">Lipoprotein</keyword>
<comment type="subcellular location">
    <molecule>Transmembrane protein gp41</molecule>
    <subcellularLocation>
        <location evidence="32">Virion membrane</location>
        <topology evidence="32">Single-pass type I membrane protein</topology>
    </subcellularLocation>
    <subcellularLocation>
        <location evidence="32">Host cell membrane</location>
        <topology evidence="32">Single-pass type I membrane protein</topology>
    </subcellularLocation>
    <subcellularLocation>
        <location evidence="32">Host endosome membrane</location>
        <topology evidence="32">Single-pass type I membrane protein</topology>
    </subcellularLocation>
    <text evidence="32">It is probably concentrated at the site of budding and incorporated into the virions possibly by contacts between the cytoplasmic tail of Env and the N-terminus of Gag.</text>
</comment>
<evidence type="ECO:0000256" key="4">
    <source>
        <dbReference type="ARBA" id="ARBA00004563"/>
    </source>
</evidence>
<feature type="domain" description="Human immunodeficiency virus 1 envelope glycoprotein Gp120" evidence="35">
    <location>
        <begin position="33"/>
        <end position="506"/>
    </location>
</feature>
<evidence type="ECO:0000256" key="24">
    <source>
        <dbReference type="ARBA" id="ARBA00023054"/>
    </source>
</evidence>
<evidence type="ECO:0000259" key="36">
    <source>
        <dbReference type="Pfam" id="PF00517"/>
    </source>
</evidence>
<evidence type="ECO:0000256" key="19">
    <source>
        <dbReference type="ARBA" id="ARBA00022870"/>
    </source>
</evidence>
<keyword evidence="12 32" id="KW-1162">Viral penetration into host cytoplasm</keyword>
<feature type="region of interest" description="MPER; binding to GalCer" evidence="32">
    <location>
        <begin position="657"/>
        <end position="678"/>
    </location>
</feature>
<dbReference type="EMBL" id="KM217711">
    <property type="protein sequence ID" value="AIS41880.1"/>
    <property type="molecule type" value="Genomic_RNA"/>
</dbReference>
<dbReference type="FunFam" id="1.20.5.490:FF:000001">
    <property type="entry name" value="Envelope glycoprotein gp160"/>
    <property type="match status" value="1"/>
</dbReference>
<feature type="disulfide bond" evidence="32">
    <location>
        <begin position="53"/>
        <end position="73"/>
    </location>
</feature>
<dbReference type="Pfam" id="PF00517">
    <property type="entry name" value="GP41"/>
    <property type="match status" value="1"/>
</dbReference>
<comment type="domain">
    <text evidence="32">The CD4-binding region is targeted by the antibody b12.</text>
</comment>
<organismHost>
    <name type="scientific">Homo sapiens</name>
    <name type="common">Human</name>
    <dbReference type="NCBI Taxonomy" id="9606"/>
</organismHost>
<comment type="function">
    <text evidence="32">Envelope glycoprotein gp160: Oligomerizes in the host endoplasmic reticulum into predominantly trimers. In a second time, gp160 transits in the host Golgi, where glycosylation is completed. The precursor is then proteolytically cleaved in the trans-Golgi and thereby activated by cellular furin or furin-like proteases to produce gp120 and gp41.</text>
</comment>
<evidence type="ECO:0000256" key="33">
    <source>
        <dbReference type="RuleBase" id="RU363095"/>
    </source>
</evidence>
<evidence type="ECO:0000256" key="11">
    <source>
        <dbReference type="ARBA" id="ARBA00022581"/>
    </source>
</evidence>
<feature type="region of interest" description="Fusion peptide" evidence="32">
    <location>
        <begin position="507"/>
        <end position="527"/>
    </location>
</feature>
<feature type="transmembrane region" description="Helical" evidence="33">
    <location>
        <begin position="20"/>
        <end position="41"/>
    </location>
</feature>
<keyword evidence="11 32" id="KW-0945">Host-virus interaction</keyword>
<dbReference type="GO" id="GO:0020002">
    <property type="term" value="C:host cell plasma membrane"/>
    <property type="evidence" value="ECO:0007669"/>
    <property type="project" value="UniProtKB-SubCell"/>
</dbReference>
<keyword evidence="29 32" id="KW-0899">Viral immunoevasion</keyword>
<feature type="compositionally biased region" description="Basic and acidic residues" evidence="34">
    <location>
        <begin position="718"/>
        <end position="727"/>
    </location>
</feature>
<feature type="site" description="Cleavage; by host furin" evidence="32">
    <location>
        <begin position="506"/>
        <end position="507"/>
    </location>
</feature>
<evidence type="ECO:0000256" key="13">
    <source>
        <dbReference type="ARBA" id="ARBA00022685"/>
    </source>
</evidence>
<dbReference type="Gene3D" id="1.20.5.490">
    <property type="entry name" value="Single helix bin"/>
    <property type="match status" value="1"/>
</dbReference>
<evidence type="ECO:0000256" key="28">
    <source>
        <dbReference type="ARBA" id="ARBA00023180"/>
    </source>
</evidence>
<keyword evidence="28 32" id="KW-0325">Glycoprotein</keyword>
<evidence type="ECO:0000256" key="18">
    <source>
        <dbReference type="ARBA" id="ARBA00022844"/>
    </source>
</evidence>
<evidence type="ECO:0000256" key="34">
    <source>
        <dbReference type="SAM" id="MobiDB-lite"/>
    </source>
</evidence>
<feature type="chain" id="PRO_5023275008" description="Transmembrane protein gp41" evidence="32">
    <location>
        <begin position="507"/>
        <end position="854"/>
    </location>
</feature>
<dbReference type="CDD" id="cd09909">
    <property type="entry name" value="HIV-1-like_HR1-HR2"/>
    <property type="match status" value="1"/>
</dbReference>
<keyword evidence="20 32" id="KW-0261">Viral envelope protein</keyword>
<feature type="domain" description="Retroviral envelope protein GP41-like" evidence="36">
    <location>
        <begin position="525"/>
        <end position="717"/>
    </location>
</feature>
<feature type="region of interest" description="V2" evidence="32">
    <location>
        <begin position="163"/>
        <end position="202"/>
    </location>
</feature>
<dbReference type="GO" id="GO:0055036">
    <property type="term" value="C:virion membrane"/>
    <property type="evidence" value="ECO:0007669"/>
    <property type="project" value="UniProtKB-SubCell"/>
</dbReference>
<comment type="PTM">
    <text evidence="32">Palmitoylation of the transmembrane protein and of Env polyprotein (prior to its proteolytic cleavage) is essential for their association with host cell membrane lipid rafts. Palmitoylation is therefore required for envelope trafficking to classical lipid rafts, but not for viral replication.</text>
</comment>
<dbReference type="InterPro" id="IPR037527">
    <property type="entry name" value="Gp160"/>
</dbReference>
<evidence type="ECO:0000259" key="35">
    <source>
        <dbReference type="Pfam" id="PF00516"/>
    </source>
</evidence>
<feature type="transmembrane region" description="Helical" evidence="33">
    <location>
        <begin position="507"/>
        <end position="530"/>
    </location>
</feature>
<dbReference type="SUPFAM" id="SSF58069">
    <property type="entry name" value="Virus ectodomain"/>
    <property type="match status" value="1"/>
</dbReference>
<keyword evidence="21 32" id="KW-1164">Virus endocytosis by host</keyword>
<dbReference type="GO" id="GO:0005198">
    <property type="term" value="F:structural molecule activity"/>
    <property type="evidence" value="ECO:0007669"/>
    <property type="project" value="UniProtKB-UniRule"/>
</dbReference>
<feature type="coiled-coil region" evidence="32">
    <location>
        <begin position="628"/>
        <end position="662"/>
    </location>
</feature>
<dbReference type="InterPro" id="IPR000777">
    <property type="entry name" value="HIV1_Gp120"/>
</dbReference>
<keyword evidence="14 32" id="KW-0812">Transmembrane</keyword>
<dbReference type="GO" id="GO:0039654">
    <property type="term" value="P:fusion of virus membrane with host endosome membrane"/>
    <property type="evidence" value="ECO:0007669"/>
    <property type="project" value="UniProtKB-UniRule"/>
</dbReference>
<dbReference type="InterPro" id="IPR036377">
    <property type="entry name" value="Gp120_core_sf"/>
</dbReference>
<feature type="short sequence motif" description="YXXL motif; contains endocytosis signal" evidence="32">
    <location>
        <begin position="707"/>
        <end position="710"/>
    </location>
</feature>
<keyword evidence="25 32" id="KW-0472">Membrane</keyword>
<evidence type="ECO:0000256" key="5">
    <source>
        <dbReference type="ARBA" id="ARBA00004578"/>
    </source>
</evidence>
<evidence type="ECO:0000256" key="17">
    <source>
        <dbReference type="ARBA" id="ARBA00022804"/>
    </source>
</evidence>
<proteinExistence type="inferred from homology"/>
<accession>A0A0E3E6L2</accession>
<gene>
    <name evidence="32 37" type="primary">env</name>
</gene>
<keyword evidence="23 32" id="KW-1039">Host endosome</keyword>
<evidence type="ECO:0000256" key="31">
    <source>
        <dbReference type="ARBA" id="ARBA00023296"/>
    </source>
</evidence>
<evidence type="ECO:0000256" key="27">
    <source>
        <dbReference type="ARBA" id="ARBA00023157"/>
    </source>
</evidence>
<evidence type="ECO:0000256" key="26">
    <source>
        <dbReference type="ARBA" id="ARBA00023139"/>
    </source>
</evidence>
<comment type="PTM">
    <text evidence="32">Highly glycosylated by host. The high number of glycan on the protein is reffered to as 'glycan shield' because it contributes to hide protein sequence from adaptive immune system.</text>
</comment>
<dbReference type="GO" id="GO:1903908">
    <property type="term" value="P:positive regulation of plasma membrane raft polarization"/>
    <property type="evidence" value="ECO:0007669"/>
    <property type="project" value="UniProtKB-UniRule"/>
</dbReference>
<comment type="function">
    <text evidence="32">Surface protein gp120: Attaches the virus to the host lymphoid cell by binding to the primary receptor CD4. This interaction induces a structural rearrangement creating a high affinity binding site for a chemokine coreceptor like CXCR4 and/or CCR5. Acts as a ligand for CD209/DC-SIGN and CLEC4M/DC-SIGNR, which are respectively found on dendritic cells (DCs), and on endothelial cells of liver sinusoids and lymph node sinuses. These interactions allow capture of viral particles at mucosal surfaces by these cells and subsequent transmission to permissive cells. HIV subverts the migration properties of dendritic cells to gain access to CD4+ T-cells in lymph nodes. Virus transmission to permissive T-cells occurs either in trans (without DCs infection, through viral capture and transmission), or in cis (following DCs productive infection, through the usual CD4-gp120 interaction), thereby inducing a robust infection. In trans infection, bound virions remain infectious over days and it is proposed that they are not degraded, but protected in non-lysosomal acidic organelles within the DCs close to the cell membrane thus contributing to the viral infectious potential during DCs' migration from the periphery to the lymphoid tissues. On arrival at lymphoid tissues, intact virions recycle back to DCs' cell surface allowing virus transmission to CD4+ T-cells.</text>
</comment>
<comment type="miscellaneous">
    <text evidence="32">HIV-1 lineages are divided in three main groups, M (for Major), O (for Outlier), and N (for New, or Non-M, Non-O). The vast majority of strains found worldwide belong to the group M. Group O seems to be endemic to and largely confined to Cameroon and neighboring countries in West Central Africa, where these viruses represent a small minority of HIV-1 strains. The group N is represented by a limited number of isolates from Cameroonian persons. The group M is further subdivided in 9 clades or subtypes (A to D, F to H, J and K).</text>
</comment>
<keyword evidence="24 32" id="KW-0175">Coiled coil</keyword>
<keyword evidence="7 32" id="KW-1168">Fusion of virus membrane with host membrane</keyword>
<comment type="domain">
    <text evidence="32">The membrane proximal external region (MPER) present in gp41 is a tryptophan-rich region recognized by the antibodies 2F5, Z13, and 4E10. MPER seems to play a role in fusion.</text>
</comment>
<feature type="disulfide bond" evidence="32">
    <location>
        <begin position="593"/>
        <end position="599"/>
    </location>
</feature>
<dbReference type="GO" id="GO:0016020">
    <property type="term" value="C:membrane"/>
    <property type="evidence" value="ECO:0007669"/>
    <property type="project" value="UniProtKB-UniRule"/>
</dbReference>
<evidence type="ECO:0000256" key="3">
    <source>
        <dbReference type="ARBA" id="ARBA00004505"/>
    </source>
</evidence>
<keyword evidence="16 32" id="KW-0732">Signal</keyword>
<comment type="similarity">
    <text evidence="32">Belongs to the HIV-1 env protein family.</text>
</comment>
<evidence type="ECO:0000256" key="1">
    <source>
        <dbReference type="ARBA" id="ARBA00004402"/>
    </source>
</evidence>
<evidence type="ECO:0000256" key="6">
    <source>
        <dbReference type="ARBA" id="ARBA00004650"/>
    </source>
</evidence>
<evidence type="ECO:0000256" key="7">
    <source>
        <dbReference type="ARBA" id="ARBA00022506"/>
    </source>
</evidence>
<dbReference type="GO" id="GO:0019082">
    <property type="term" value="P:viral protein processing"/>
    <property type="evidence" value="ECO:0007669"/>
    <property type="project" value="UniProtKB-UniRule"/>
</dbReference>
<dbReference type="FunFam" id="1.10.287.210:FF:000001">
    <property type="entry name" value="Envelope glycoprotein gp160"/>
    <property type="match status" value="1"/>
</dbReference>
<organism evidence="37">
    <name type="scientific">Human immunodeficiency virus type 1</name>
    <name type="common">HIV-1</name>
    <dbReference type="NCBI Taxonomy" id="11676"/>
    <lineage>
        <taxon>Viruses</taxon>
        <taxon>Riboviria</taxon>
        <taxon>Pararnavirae</taxon>
        <taxon>Artverviricota</taxon>
        <taxon>Revtraviricetes</taxon>
        <taxon>Ortervirales</taxon>
        <taxon>Retroviridae</taxon>
        <taxon>Orthoretrovirinae</taxon>
        <taxon>Lentivirus</taxon>
        <taxon>Lentivirus humimdef1</taxon>
    </lineage>
</organism>
<keyword evidence="9 32" id="KW-1032">Host cell membrane</keyword>
<dbReference type="Gene3D" id="2.170.40.20">
    <property type="entry name" value="Human immunodeficiency virus 1, Gp160, envelope glycoprotein"/>
    <property type="match status" value="2"/>
</dbReference>
<evidence type="ECO:0000256" key="15">
    <source>
        <dbReference type="ARBA" id="ARBA00022703"/>
    </source>
</evidence>
<dbReference type="SUPFAM" id="SSF56502">
    <property type="entry name" value="gp120 core"/>
    <property type="match status" value="2"/>
</dbReference>
<evidence type="ECO:0000256" key="32">
    <source>
        <dbReference type="HAMAP-Rule" id="MF_04083"/>
    </source>
</evidence>
<comment type="function">
    <text evidence="32">Transmembrane protein gp41: Acts as a class I viral fusion protein. Under the current model, the protein has at least 3 conformational states: pre-fusion native state, pre-hairpin intermediate state, and post-fusion hairpin state. During fusion of viral and target intracellular membranes, the coiled coil regions (heptad repeats) assume a trimer-of-hairpins structure, positioning the fusion peptide in close proximity to the C-terminal region of the ectodomain. The formation of this structure appears to drive apposition and subsequent fusion of viral and target cell membranes. Complete fusion occurs in host cell endosomes and is dynamin-dependent, however some lipid transfer might occur at the plasma membrane. The virus undergoes clathrin-dependent internalization long before endosomal fusion, thus minimizing the surface exposure of conserved viral epitopes during fusion and reducing the efficacy of inhibitors targeting these epitopes. Membranes fusion leads to delivery of the nucleocapsid into the cytoplasm.</text>
</comment>